<name>A0A9D4U583_ADICA</name>
<evidence type="ECO:0000313" key="3">
    <source>
        <dbReference type="Proteomes" id="UP000886520"/>
    </source>
</evidence>
<dbReference type="InterPro" id="IPR037735">
    <property type="entry name" value="AS8-like"/>
</dbReference>
<gene>
    <name evidence="2" type="ORF">GOP47_0023738</name>
</gene>
<keyword evidence="1" id="KW-0812">Transmembrane</keyword>
<protein>
    <recommendedName>
        <fullName evidence="4">Cadmium-induced protein AS8</fullName>
    </recommendedName>
</protein>
<keyword evidence="1" id="KW-0472">Membrane</keyword>
<dbReference type="AlphaFoldDB" id="A0A9D4U583"/>
<keyword evidence="1" id="KW-1133">Transmembrane helix</keyword>
<dbReference type="Proteomes" id="UP000886520">
    <property type="component" value="Chromosome 23"/>
</dbReference>
<evidence type="ECO:0008006" key="4">
    <source>
        <dbReference type="Google" id="ProtNLM"/>
    </source>
</evidence>
<evidence type="ECO:0000313" key="2">
    <source>
        <dbReference type="EMBL" id="KAI5061233.1"/>
    </source>
</evidence>
<keyword evidence="3" id="KW-1185">Reference proteome</keyword>
<comment type="caution">
    <text evidence="2">The sequence shown here is derived from an EMBL/GenBank/DDBJ whole genome shotgun (WGS) entry which is preliminary data.</text>
</comment>
<evidence type="ECO:0000256" key="1">
    <source>
        <dbReference type="SAM" id="Phobius"/>
    </source>
</evidence>
<proteinExistence type="predicted"/>
<feature type="transmembrane region" description="Helical" evidence="1">
    <location>
        <begin position="21"/>
        <end position="39"/>
    </location>
</feature>
<dbReference type="EMBL" id="JABFUD020000023">
    <property type="protein sequence ID" value="KAI5061233.1"/>
    <property type="molecule type" value="Genomic_DNA"/>
</dbReference>
<organism evidence="2 3">
    <name type="scientific">Adiantum capillus-veneris</name>
    <name type="common">Maidenhair fern</name>
    <dbReference type="NCBI Taxonomy" id="13818"/>
    <lineage>
        <taxon>Eukaryota</taxon>
        <taxon>Viridiplantae</taxon>
        <taxon>Streptophyta</taxon>
        <taxon>Embryophyta</taxon>
        <taxon>Tracheophyta</taxon>
        <taxon>Polypodiopsida</taxon>
        <taxon>Polypodiidae</taxon>
        <taxon>Polypodiales</taxon>
        <taxon>Pteridineae</taxon>
        <taxon>Pteridaceae</taxon>
        <taxon>Vittarioideae</taxon>
        <taxon>Adiantum</taxon>
    </lineage>
</organism>
<dbReference type="PANTHER" id="PTHR36778">
    <property type="entry name" value="CADMIUM-INDUCED PROTEIN AS8"/>
    <property type="match status" value="1"/>
</dbReference>
<feature type="transmembrane region" description="Helical" evidence="1">
    <location>
        <begin position="45"/>
        <end position="69"/>
    </location>
</feature>
<accession>A0A9D4U583</accession>
<dbReference type="OrthoDB" id="1865891at2759"/>
<dbReference type="PANTHER" id="PTHR36778:SF1">
    <property type="entry name" value="CADMIUM-INDUCED PROTEIN AS8"/>
    <property type="match status" value="1"/>
</dbReference>
<reference evidence="2" key="1">
    <citation type="submission" date="2021-01" db="EMBL/GenBank/DDBJ databases">
        <title>Adiantum capillus-veneris genome.</title>
        <authorList>
            <person name="Fang Y."/>
            <person name="Liao Q."/>
        </authorList>
    </citation>
    <scope>NUCLEOTIDE SEQUENCE</scope>
    <source>
        <strain evidence="2">H3</strain>
        <tissue evidence="2">Leaf</tissue>
    </source>
</reference>
<sequence>MTIIGLFRRYQRWNPVHPTYGAFWGMGIGVGCGVGWGPGFGPETVGFVGGGCGLGFSVGLTFIGFGIGLPANGLTILPYNALTCITCETFNFARGAAPVVANVGNQGLTCISHKATEMHRNMLKGVRSIQSSQLSAFSSSVNSNIRNGWLTVGTTLRDWESKLKTQSLRSLKDAGPKGPKEFS</sequence>